<dbReference type="Proteomes" id="UP000230233">
    <property type="component" value="Chromosome X"/>
</dbReference>
<name>A0A2G5T3L9_9PELO</name>
<keyword evidence="2" id="KW-1185">Reference proteome</keyword>
<comment type="caution">
    <text evidence="1">The sequence shown here is derived from an EMBL/GenBank/DDBJ whole genome shotgun (WGS) entry which is preliminary data.</text>
</comment>
<dbReference type="AlphaFoldDB" id="A0A2G5T3L9"/>
<evidence type="ECO:0000313" key="1">
    <source>
        <dbReference type="EMBL" id="PIC21793.1"/>
    </source>
</evidence>
<dbReference type="OrthoDB" id="10381729at2759"/>
<sequence>MLSPLDEISKLTAKPIDAEFATAISNIPTPTKEYKPISSLESMVDKIGRKVYERQSLKKMGCAIRWFGKKDKKEASHHPKAQQPSHLSASSENSVLLNSFLVQQMLNRTVLLARNNYVKFFLKKPSLEETTVATTAPPTPPELKLMISGTTASETLDQSETAIQQMEAIVELEHELLKPQKELNIKQEFRRDFSISRILDGINIPASIVSSESDDHENQVKDTGPIKSETLIHKIARNATKTKMTMDVQAHVESYPATPIVPVKTAKMKTEPILDNESSDIGKMVDIKSDYSSFAETNWRPLRKTAARQQRDDLFFSSVAAKRPKLSKDVKKEKKDGITKHCVPVSPKAVEDCQCALGRNNCIRNSLFPNEGILNWVQCERTNCGKWFHMCCIFGHNEKYIEQKRKFYCCSRWAHENAKKAKDGVFSKQLCNK</sequence>
<reference evidence="2" key="1">
    <citation type="submission" date="2017-10" db="EMBL/GenBank/DDBJ databases">
        <title>Rapid genome shrinkage in a self-fertile nematode reveals novel sperm competition proteins.</title>
        <authorList>
            <person name="Yin D."/>
            <person name="Schwarz E.M."/>
            <person name="Thomas C.G."/>
            <person name="Felde R.L."/>
            <person name="Korf I.F."/>
            <person name="Cutter A.D."/>
            <person name="Schartner C.M."/>
            <person name="Ralston E.J."/>
            <person name="Meyer B.J."/>
            <person name="Haag E.S."/>
        </authorList>
    </citation>
    <scope>NUCLEOTIDE SEQUENCE [LARGE SCALE GENOMIC DNA]</scope>
    <source>
        <strain evidence="2">JU1422</strain>
    </source>
</reference>
<proteinExistence type="predicted"/>
<gene>
    <name evidence="1" type="primary">Cnig_chr_X.g26496</name>
    <name evidence="1" type="ORF">B9Z55_026496</name>
</gene>
<organism evidence="1 2">
    <name type="scientific">Caenorhabditis nigoni</name>
    <dbReference type="NCBI Taxonomy" id="1611254"/>
    <lineage>
        <taxon>Eukaryota</taxon>
        <taxon>Metazoa</taxon>
        <taxon>Ecdysozoa</taxon>
        <taxon>Nematoda</taxon>
        <taxon>Chromadorea</taxon>
        <taxon>Rhabditida</taxon>
        <taxon>Rhabditina</taxon>
        <taxon>Rhabditomorpha</taxon>
        <taxon>Rhabditoidea</taxon>
        <taxon>Rhabditidae</taxon>
        <taxon>Peloderinae</taxon>
        <taxon>Caenorhabditis</taxon>
    </lineage>
</organism>
<evidence type="ECO:0000313" key="2">
    <source>
        <dbReference type="Proteomes" id="UP000230233"/>
    </source>
</evidence>
<protein>
    <submittedName>
        <fullName evidence="1">Uncharacterized protein</fullName>
    </submittedName>
</protein>
<accession>A0A2G5T3L9</accession>
<dbReference type="EMBL" id="PDUG01000006">
    <property type="protein sequence ID" value="PIC21793.1"/>
    <property type="molecule type" value="Genomic_DNA"/>
</dbReference>